<organism evidence="1 2">
    <name type="scientific">Mesorhizobium australicum</name>
    <dbReference type="NCBI Taxonomy" id="536018"/>
    <lineage>
        <taxon>Bacteria</taxon>
        <taxon>Pseudomonadati</taxon>
        <taxon>Pseudomonadota</taxon>
        <taxon>Alphaproteobacteria</taxon>
        <taxon>Hyphomicrobiales</taxon>
        <taxon>Phyllobacteriaceae</taxon>
        <taxon>Mesorhizobium</taxon>
    </lineage>
</organism>
<reference evidence="1 2" key="1">
    <citation type="journal article" date="2024" name="Proc. Natl. Acad. Sci. U.S.A.">
        <title>The evolutionary genomics of adaptation to stress in wild rhizobium bacteria.</title>
        <authorList>
            <person name="Kehlet-Delgado H."/>
            <person name="Montoya A.P."/>
            <person name="Jensen K.T."/>
            <person name="Wendlandt C.E."/>
            <person name="Dexheimer C."/>
            <person name="Roberts M."/>
            <person name="Torres Martinez L."/>
            <person name="Friesen M.L."/>
            <person name="Griffitts J.S."/>
            <person name="Porter S.S."/>
        </authorList>
    </citation>
    <scope>NUCLEOTIDE SEQUENCE [LARGE SCALE GENOMIC DNA]</scope>
    <source>
        <strain evidence="1 2">M0468</strain>
    </source>
</reference>
<dbReference type="Proteomes" id="UP001480082">
    <property type="component" value="Unassembled WGS sequence"/>
</dbReference>
<evidence type="ECO:0000313" key="2">
    <source>
        <dbReference type="Proteomes" id="UP001480082"/>
    </source>
</evidence>
<sequence length="79" mass="9083">MLFDEPTYFYRSDYVPHLTLVCQTVEVPLPTFHENEVPTFHENESFCVLEALSCALHADIGKPSDGSLRRLQMPIRQSD</sequence>
<protein>
    <submittedName>
        <fullName evidence="1">Uncharacterized protein</fullName>
    </submittedName>
</protein>
<accession>A0ACC6T9A3</accession>
<dbReference type="EMBL" id="JAMYRI010000042">
    <property type="protein sequence ID" value="MER9288539.1"/>
    <property type="molecule type" value="Genomic_DNA"/>
</dbReference>
<name>A0ACC6T9A3_9HYPH</name>
<keyword evidence="2" id="KW-1185">Reference proteome</keyword>
<evidence type="ECO:0000313" key="1">
    <source>
        <dbReference type="EMBL" id="MER9288539.1"/>
    </source>
</evidence>
<comment type="caution">
    <text evidence="1">The sequence shown here is derived from an EMBL/GenBank/DDBJ whole genome shotgun (WGS) entry which is preliminary data.</text>
</comment>
<proteinExistence type="predicted"/>
<gene>
    <name evidence="1" type="ORF">NKI81_32505</name>
</gene>